<dbReference type="Proteomes" id="UP000532440">
    <property type="component" value="Unassembled WGS sequence"/>
</dbReference>
<gene>
    <name evidence="4" type="primary">aat</name>
    <name evidence="5" type="ORF">HNQ70_002430</name>
</gene>
<dbReference type="Pfam" id="PF03588">
    <property type="entry name" value="Leu_Phe_trans"/>
    <property type="match status" value="1"/>
</dbReference>
<proteinExistence type="inferred from homology"/>
<dbReference type="InterPro" id="IPR042203">
    <property type="entry name" value="Leu/Phe-tRNA_Trfase_C"/>
</dbReference>
<dbReference type="NCBIfam" id="TIGR00667">
    <property type="entry name" value="aat"/>
    <property type="match status" value="1"/>
</dbReference>
<dbReference type="Gene3D" id="3.40.630.70">
    <property type="entry name" value="Leucyl/phenylalanyl-tRNA-protein transferase, C-terminal domain"/>
    <property type="match status" value="1"/>
</dbReference>
<dbReference type="InterPro" id="IPR016181">
    <property type="entry name" value="Acyl_CoA_acyltransferase"/>
</dbReference>
<evidence type="ECO:0000256" key="2">
    <source>
        <dbReference type="ARBA" id="ARBA00022679"/>
    </source>
</evidence>
<reference evidence="5 6" key="1">
    <citation type="submission" date="2020-08" db="EMBL/GenBank/DDBJ databases">
        <title>Genomic Encyclopedia of Type Strains, Phase IV (KMG-IV): sequencing the most valuable type-strain genomes for metagenomic binning, comparative biology and taxonomic classification.</title>
        <authorList>
            <person name="Goeker M."/>
        </authorList>
    </citation>
    <scope>NUCLEOTIDE SEQUENCE [LARGE SCALE GENOMIC DNA]</scope>
    <source>
        <strain evidence="5 6">DSM 29781</strain>
    </source>
</reference>
<evidence type="ECO:0000256" key="4">
    <source>
        <dbReference type="HAMAP-Rule" id="MF_00688"/>
    </source>
</evidence>
<dbReference type="SUPFAM" id="SSF55729">
    <property type="entry name" value="Acyl-CoA N-acyltransferases (Nat)"/>
    <property type="match status" value="1"/>
</dbReference>
<sequence>MREPNGLLAAGRDLDARRLLEAYRQGIFPWYEEGQPVLWWSPDPRMVLHLDELRITRSFAKVLRRIARERRWRLTLDRCFERVMRECAAPRDGQPGTWITADIVAAYSELHRSGHAHSVEVWEGDTLLGGLYGVSIGRMFFGESMFSKVPEASKYALVSLAATLRKAGFTVIDCQQNTGHLASFGAREIGRAAFLRLVAEFSALPAPDWSGMSPEVPDA</sequence>
<keyword evidence="3 4" id="KW-0012">Acyltransferase</keyword>
<dbReference type="Gene3D" id="3.30.70.3550">
    <property type="entry name" value="Leucyl/phenylalanyl-tRNA-protein transferase, N-terminal domain"/>
    <property type="match status" value="1"/>
</dbReference>
<dbReference type="AlphaFoldDB" id="A0A7W8HI07"/>
<dbReference type="GO" id="GO:0008914">
    <property type="term" value="F:leucyl-tRNA--protein transferase activity"/>
    <property type="evidence" value="ECO:0007669"/>
    <property type="project" value="UniProtKB-UniRule"/>
</dbReference>
<comment type="catalytic activity">
    <reaction evidence="4">
        <text>N-terminal L-arginyl-[protein] + L-leucyl-tRNA(Leu) = N-terminal L-leucyl-L-arginyl-[protein] + tRNA(Leu) + H(+)</text>
        <dbReference type="Rhea" id="RHEA:50416"/>
        <dbReference type="Rhea" id="RHEA-COMP:9613"/>
        <dbReference type="Rhea" id="RHEA-COMP:9622"/>
        <dbReference type="Rhea" id="RHEA-COMP:12672"/>
        <dbReference type="Rhea" id="RHEA-COMP:12673"/>
        <dbReference type="ChEBI" id="CHEBI:15378"/>
        <dbReference type="ChEBI" id="CHEBI:64719"/>
        <dbReference type="ChEBI" id="CHEBI:78442"/>
        <dbReference type="ChEBI" id="CHEBI:78494"/>
        <dbReference type="ChEBI" id="CHEBI:133044"/>
        <dbReference type="EC" id="2.3.2.6"/>
    </reaction>
</comment>
<dbReference type="EC" id="2.3.2.6" evidence="4"/>
<dbReference type="EMBL" id="JACHGB010000004">
    <property type="protein sequence ID" value="MBB5272416.1"/>
    <property type="molecule type" value="Genomic_DNA"/>
</dbReference>
<dbReference type="RefSeq" id="WP_246434916.1">
    <property type="nucleotide sequence ID" value="NZ_BAABEW010000025.1"/>
</dbReference>
<dbReference type="GO" id="GO:0005737">
    <property type="term" value="C:cytoplasm"/>
    <property type="evidence" value="ECO:0007669"/>
    <property type="project" value="UniProtKB-SubCell"/>
</dbReference>
<evidence type="ECO:0000313" key="5">
    <source>
        <dbReference type="EMBL" id="MBB5272416.1"/>
    </source>
</evidence>
<dbReference type="InterPro" id="IPR004616">
    <property type="entry name" value="Leu/Phe-tRNA_Trfase"/>
</dbReference>
<comment type="caution">
    <text evidence="5">The sequence shown here is derived from an EMBL/GenBank/DDBJ whole genome shotgun (WGS) entry which is preliminary data.</text>
</comment>
<protein>
    <recommendedName>
        <fullName evidence="4">Leucyl/phenylalanyl-tRNA--protein transferase</fullName>
        <ecNumber evidence="4">2.3.2.6</ecNumber>
    </recommendedName>
    <alternativeName>
        <fullName evidence="4">L/F-transferase</fullName>
    </alternativeName>
    <alternativeName>
        <fullName evidence="4">Leucyltransferase</fullName>
    </alternativeName>
    <alternativeName>
        <fullName evidence="4">Phenyalanyltransferase</fullName>
    </alternativeName>
</protein>
<evidence type="ECO:0000256" key="3">
    <source>
        <dbReference type="ARBA" id="ARBA00023315"/>
    </source>
</evidence>
<comment type="similarity">
    <text evidence="4">Belongs to the L/F-transferase family.</text>
</comment>
<comment type="function">
    <text evidence="4">Functions in the N-end rule pathway of protein degradation where it conjugates Leu, Phe and, less efficiently, Met from aminoacyl-tRNAs to the N-termini of proteins containing an N-terminal arginine or lysine.</text>
</comment>
<organism evidence="5 6">
    <name type="scientific">Quisquiliibacterium transsilvanicum</name>
    <dbReference type="NCBI Taxonomy" id="1549638"/>
    <lineage>
        <taxon>Bacteria</taxon>
        <taxon>Pseudomonadati</taxon>
        <taxon>Pseudomonadota</taxon>
        <taxon>Betaproteobacteria</taxon>
        <taxon>Burkholderiales</taxon>
        <taxon>Burkholderiaceae</taxon>
        <taxon>Quisquiliibacterium</taxon>
    </lineage>
</organism>
<name>A0A7W8HI07_9BURK</name>
<comment type="catalytic activity">
    <reaction evidence="4">
        <text>N-terminal L-lysyl-[protein] + L-leucyl-tRNA(Leu) = N-terminal L-leucyl-L-lysyl-[protein] + tRNA(Leu) + H(+)</text>
        <dbReference type="Rhea" id="RHEA:12340"/>
        <dbReference type="Rhea" id="RHEA-COMP:9613"/>
        <dbReference type="Rhea" id="RHEA-COMP:9622"/>
        <dbReference type="Rhea" id="RHEA-COMP:12670"/>
        <dbReference type="Rhea" id="RHEA-COMP:12671"/>
        <dbReference type="ChEBI" id="CHEBI:15378"/>
        <dbReference type="ChEBI" id="CHEBI:65249"/>
        <dbReference type="ChEBI" id="CHEBI:78442"/>
        <dbReference type="ChEBI" id="CHEBI:78494"/>
        <dbReference type="ChEBI" id="CHEBI:133043"/>
        <dbReference type="EC" id="2.3.2.6"/>
    </reaction>
</comment>
<keyword evidence="2 4" id="KW-0808">Transferase</keyword>
<evidence type="ECO:0000256" key="1">
    <source>
        <dbReference type="ARBA" id="ARBA00022490"/>
    </source>
</evidence>
<dbReference type="HAMAP" id="MF_00688">
    <property type="entry name" value="Leu_Phe_trans"/>
    <property type="match status" value="1"/>
</dbReference>
<keyword evidence="1 4" id="KW-0963">Cytoplasm</keyword>
<comment type="catalytic activity">
    <reaction evidence="4">
        <text>L-phenylalanyl-tRNA(Phe) + an N-terminal L-alpha-aminoacyl-[protein] = an N-terminal L-phenylalanyl-L-alpha-aminoacyl-[protein] + tRNA(Phe)</text>
        <dbReference type="Rhea" id="RHEA:43632"/>
        <dbReference type="Rhea" id="RHEA-COMP:9668"/>
        <dbReference type="Rhea" id="RHEA-COMP:9699"/>
        <dbReference type="Rhea" id="RHEA-COMP:10636"/>
        <dbReference type="Rhea" id="RHEA-COMP:10637"/>
        <dbReference type="ChEBI" id="CHEBI:78442"/>
        <dbReference type="ChEBI" id="CHEBI:78531"/>
        <dbReference type="ChEBI" id="CHEBI:78597"/>
        <dbReference type="ChEBI" id="CHEBI:83561"/>
        <dbReference type="EC" id="2.3.2.6"/>
    </reaction>
</comment>
<comment type="subcellular location">
    <subcellularLocation>
        <location evidence="4">Cytoplasm</location>
    </subcellularLocation>
</comment>
<keyword evidence="6" id="KW-1185">Reference proteome</keyword>
<dbReference type="GO" id="GO:0030163">
    <property type="term" value="P:protein catabolic process"/>
    <property type="evidence" value="ECO:0007669"/>
    <property type="project" value="UniProtKB-UniRule"/>
</dbReference>
<dbReference type="PANTHER" id="PTHR30098:SF2">
    <property type="entry name" value="LEUCYL_PHENYLALANYL-TRNA--PROTEIN TRANSFERASE"/>
    <property type="match status" value="1"/>
</dbReference>
<dbReference type="InterPro" id="IPR042221">
    <property type="entry name" value="Leu/Phe-tRNA_Trfase_N"/>
</dbReference>
<accession>A0A7W8HI07</accession>
<dbReference type="PANTHER" id="PTHR30098">
    <property type="entry name" value="LEUCYL/PHENYLALANYL-TRNA--PROTEIN TRANSFERASE"/>
    <property type="match status" value="1"/>
</dbReference>
<evidence type="ECO:0000313" key="6">
    <source>
        <dbReference type="Proteomes" id="UP000532440"/>
    </source>
</evidence>